<dbReference type="EMBL" id="AMZH03010743">
    <property type="protein sequence ID" value="RRT54173.1"/>
    <property type="molecule type" value="Genomic_DNA"/>
</dbReference>
<proteinExistence type="predicted"/>
<evidence type="ECO:0000256" key="1">
    <source>
        <dbReference type="SAM" id="MobiDB-lite"/>
    </source>
</evidence>
<evidence type="ECO:0000313" key="3">
    <source>
        <dbReference type="Proteomes" id="UP000287651"/>
    </source>
</evidence>
<reference evidence="2 3" key="1">
    <citation type="journal article" date="2014" name="Agronomy (Basel)">
        <title>A Draft Genome Sequence for Ensete ventricosum, the Drought-Tolerant Tree Against Hunger.</title>
        <authorList>
            <person name="Harrison J."/>
            <person name="Moore K.A."/>
            <person name="Paszkiewicz K."/>
            <person name="Jones T."/>
            <person name="Grant M."/>
            <person name="Ambacheew D."/>
            <person name="Muzemil S."/>
            <person name="Studholme D.J."/>
        </authorList>
    </citation>
    <scope>NUCLEOTIDE SEQUENCE [LARGE SCALE GENOMIC DNA]</scope>
</reference>
<feature type="compositionally biased region" description="Polar residues" evidence="1">
    <location>
        <begin position="17"/>
        <end position="33"/>
    </location>
</feature>
<accession>A0A426YR04</accession>
<gene>
    <name evidence="2" type="ORF">B296_00030327</name>
</gene>
<evidence type="ECO:0000313" key="2">
    <source>
        <dbReference type="EMBL" id="RRT54173.1"/>
    </source>
</evidence>
<name>A0A426YR04_ENSVE</name>
<comment type="caution">
    <text evidence="2">The sequence shown here is derived from an EMBL/GenBank/DDBJ whole genome shotgun (WGS) entry which is preliminary data.</text>
</comment>
<protein>
    <submittedName>
        <fullName evidence="2">Uncharacterized protein</fullName>
    </submittedName>
</protein>
<feature type="region of interest" description="Disordered" evidence="1">
    <location>
        <begin position="1"/>
        <end position="35"/>
    </location>
</feature>
<sequence>MCESPDSQTHELRPRSDTTSSDMASKSTVTSARSEAALATVAAGVWRTSDARIQGAYLHLAGRPGGARQTRRRPMRCMHPHGCLQNTTELINGGRKMPMRVQDSGGRKAPKLDWS</sequence>
<dbReference type="Proteomes" id="UP000287651">
    <property type="component" value="Unassembled WGS sequence"/>
</dbReference>
<dbReference type="AlphaFoldDB" id="A0A426YR04"/>
<feature type="region of interest" description="Disordered" evidence="1">
    <location>
        <begin position="91"/>
        <end position="115"/>
    </location>
</feature>
<organism evidence="2 3">
    <name type="scientific">Ensete ventricosum</name>
    <name type="common">Abyssinian banana</name>
    <name type="synonym">Musa ensete</name>
    <dbReference type="NCBI Taxonomy" id="4639"/>
    <lineage>
        <taxon>Eukaryota</taxon>
        <taxon>Viridiplantae</taxon>
        <taxon>Streptophyta</taxon>
        <taxon>Embryophyta</taxon>
        <taxon>Tracheophyta</taxon>
        <taxon>Spermatophyta</taxon>
        <taxon>Magnoliopsida</taxon>
        <taxon>Liliopsida</taxon>
        <taxon>Zingiberales</taxon>
        <taxon>Musaceae</taxon>
        <taxon>Ensete</taxon>
    </lineage>
</organism>